<protein>
    <submittedName>
        <fullName evidence="1">Uncharacterized protein</fullName>
    </submittedName>
</protein>
<sequence length="65" mass="7049">MSPRYRVPCCAATSPRARLLRAAGPRARLPRAFTPVLKLVVIARPLRPSSRLPAMLLTPSKDGNG</sequence>
<proteinExistence type="predicted"/>
<organism evidence="1">
    <name type="scientific">Arundo donax</name>
    <name type="common">Giant reed</name>
    <name type="synonym">Donax arundinaceus</name>
    <dbReference type="NCBI Taxonomy" id="35708"/>
    <lineage>
        <taxon>Eukaryota</taxon>
        <taxon>Viridiplantae</taxon>
        <taxon>Streptophyta</taxon>
        <taxon>Embryophyta</taxon>
        <taxon>Tracheophyta</taxon>
        <taxon>Spermatophyta</taxon>
        <taxon>Magnoliopsida</taxon>
        <taxon>Liliopsida</taxon>
        <taxon>Poales</taxon>
        <taxon>Poaceae</taxon>
        <taxon>PACMAD clade</taxon>
        <taxon>Arundinoideae</taxon>
        <taxon>Arundineae</taxon>
        <taxon>Arundo</taxon>
    </lineage>
</organism>
<dbReference type="EMBL" id="GBRH01161198">
    <property type="protein sequence ID" value="JAE36698.1"/>
    <property type="molecule type" value="Transcribed_RNA"/>
</dbReference>
<reference evidence="1" key="1">
    <citation type="submission" date="2014-09" db="EMBL/GenBank/DDBJ databases">
        <authorList>
            <person name="Magalhaes I.L.F."/>
            <person name="Oliveira U."/>
            <person name="Santos F.R."/>
            <person name="Vidigal T.H.D.A."/>
            <person name="Brescovit A.D."/>
            <person name="Santos A.J."/>
        </authorList>
    </citation>
    <scope>NUCLEOTIDE SEQUENCE</scope>
    <source>
        <tissue evidence="1">Shoot tissue taken approximately 20 cm above the soil surface</tissue>
    </source>
</reference>
<reference evidence="1" key="2">
    <citation type="journal article" date="2015" name="Data Brief">
        <title>Shoot transcriptome of the giant reed, Arundo donax.</title>
        <authorList>
            <person name="Barrero R.A."/>
            <person name="Guerrero F.D."/>
            <person name="Moolhuijzen P."/>
            <person name="Goolsby J.A."/>
            <person name="Tidwell J."/>
            <person name="Bellgard S.E."/>
            <person name="Bellgard M.I."/>
        </authorList>
    </citation>
    <scope>NUCLEOTIDE SEQUENCE</scope>
    <source>
        <tissue evidence="1">Shoot tissue taken approximately 20 cm above the soil surface</tissue>
    </source>
</reference>
<name>A0A0A9HUW6_ARUDO</name>
<accession>A0A0A9HUW6</accession>
<dbReference type="AlphaFoldDB" id="A0A0A9HUW6"/>
<evidence type="ECO:0000313" key="1">
    <source>
        <dbReference type="EMBL" id="JAE36698.1"/>
    </source>
</evidence>